<organism evidence="1 2">
    <name type="scientific">Biomphalaria pfeifferi</name>
    <name type="common">Bloodfluke planorb</name>
    <name type="synonym">Freshwater snail</name>
    <dbReference type="NCBI Taxonomy" id="112525"/>
    <lineage>
        <taxon>Eukaryota</taxon>
        <taxon>Metazoa</taxon>
        <taxon>Spiralia</taxon>
        <taxon>Lophotrochozoa</taxon>
        <taxon>Mollusca</taxon>
        <taxon>Gastropoda</taxon>
        <taxon>Heterobranchia</taxon>
        <taxon>Euthyneura</taxon>
        <taxon>Panpulmonata</taxon>
        <taxon>Hygrophila</taxon>
        <taxon>Lymnaeoidea</taxon>
        <taxon>Planorbidae</taxon>
        <taxon>Biomphalaria</taxon>
    </lineage>
</organism>
<keyword evidence="2" id="KW-1185">Reference proteome</keyword>
<reference evidence="1" key="1">
    <citation type="journal article" date="2023" name="PLoS Negl. Trop. Dis.">
        <title>A genome sequence for Biomphalaria pfeifferi, the major vector snail for the human-infecting parasite Schistosoma mansoni.</title>
        <authorList>
            <person name="Bu L."/>
            <person name="Lu L."/>
            <person name="Laidemitt M.R."/>
            <person name="Zhang S.M."/>
            <person name="Mutuku M."/>
            <person name="Mkoji G."/>
            <person name="Steinauer M."/>
            <person name="Loker E.S."/>
        </authorList>
    </citation>
    <scope>NUCLEOTIDE SEQUENCE</scope>
    <source>
        <strain evidence="1">KasaAsao</strain>
    </source>
</reference>
<reference evidence="1" key="2">
    <citation type="submission" date="2023-04" db="EMBL/GenBank/DDBJ databases">
        <authorList>
            <person name="Bu L."/>
            <person name="Lu L."/>
            <person name="Laidemitt M.R."/>
            <person name="Zhang S.M."/>
            <person name="Mutuku M."/>
            <person name="Mkoji G."/>
            <person name="Steinauer M."/>
            <person name="Loker E.S."/>
        </authorList>
    </citation>
    <scope>NUCLEOTIDE SEQUENCE</scope>
    <source>
        <strain evidence="1">KasaAsao</strain>
        <tissue evidence="1">Whole Snail</tissue>
    </source>
</reference>
<accession>A0AAD8ANG5</accession>
<gene>
    <name evidence="1" type="ORF">Bpfe_031122</name>
</gene>
<dbReference type="EMBL" id="JASAOG010000447">
    <property type="protein sequence ID" value="KAK0039445.1"/>
    <property type="molecule type" value="Genomic_DNA"/>
</dbReference>
<comment type="caution">
    <text evidence="1">The sequence shown here is derived from an EMBL/GenBank/DDBJ whole genome shotgun (WGS) entry which is preliminary data.</text>
</comment>
<proteinExistence type="predicted"/>
<protein>
    <submittedName>
        <fullName evidence="1">Uncharacterized protein</fullName>
    </submittedName>
</protein>
<evidence type="ECO:0000313" key="2">
    <source>
        <dbReference type="Proteomes" id="UP001233172"/>
    </source>
</evidence>
<sequence length="347" mass="38828">MTHFIKINEAYARIREAGLDRFRCYLTGAPYATIDESEVRIALDSMVRDEPTVTVDNLVDSWELKALTFNSQVLPSLRGSNPSALFSNALHGHTGQTRILTYMLTRLLFPDLTDRTFDTEKKRSRMLFAITLHDKVIAYEDHARIADLVARLTAIDAFCSMPYWHTMWAFESQLSQYGLAKAPKHVQAFFADPHLLLDGDVTRRVDAILEWMFPLMLYVTERDGVAGRSGSKMAQRIMLVQVANVPVTHVPHFQKEVSKTDYVRIAHQRAMNTNNAVKIAYSAIHGSGKLAVSNKPTTTLSDLARKAAKKAVAGDVKAKAKTPTKGKTDSTFNSRLASAFASFMKKD</sequence>
<evidence type="ECO:0000313" key="1">
    <source>
        <dbReference type="EMBL" id="KAK0039445.1"/>
    </source>
</evidence>
<name>A0AAD8ANG5_BIOPF</name>
<dbReference type="AlphaFoldDB" id="A0AAD8ANG5"/>
<dbReference type="Proteomes" id="UP001233172">
    <property type="component" value="Unassembled WGS sequence"/>
</dbReference>